<dbReference type="RefSeq" id="WP_319845210.1">
    <property type="nucleotide sequence ID" value="NZ_JAXAFJ010000009.1"/>
</dbReference>
<organism evidence="2 3">
    <name type="scientific">Terrihabitans rhizophilus</name>
    <dbReference type="NCBI Taxonomy" id="3092662"/>
    <lineage>
        <taxon>Bacteria</taxon>
        <taxon>Pseudomonadati</taxon>
        <taxon>Pseudomonadota</taxon>
        <taxon>Alphaproteobacteria</taxon>
        <taxon>Hyphomicrobiales</taxon>
        <taxon>Terrihabitans</taxon>
    </lineage>
</organism>
<name>A0ABU4RR56_9HYPH</name>
<dbReference type="InterPro" id="IPR021265">
    <property type="entry name" value="DUF2842"/>
</dbReference>
<keyword evidence="3" id="KW-1185">Reference proteome</keyword>
<evidence type="ECO:0000313" key="2">
    <source>
        <dbReference type="EMBL" id="MDX6807086.1"/>
    </source>
</evidence>
<accession>A0ABU4RR56</accession>
<proteinExistence type="predicted"/>
<dbReference type="EMBL" id="JAXAFJ010000009">
    <property type="protein sequence ID" value="MDX6807086.1"/>
    <property type="molecule type" value="Genomic_DNA"/>
</dbReference>
<keyword evidence="1" id="KW-1133">Transmembrane helix</keyword>
<evidence type="ECO:0000256" key="1">
    <source>
        <dbReference type="SAM" id="Phobius"/>
    </source>
</evidence>
<keyword evidence="1" id="KW-0812">Transmembrane</keyword>
<protein>
    <submittedName>
        <fullName evidence="2">DUF2842 domain-containing protein</fullName>
    </submittedName>
</protein>
<dbReference type="Proteomes" id="UP001274321">
    <property type="component" value="Unassembled WGS sequence"/>
</dbReference>
<dbReference type="Pfam" id="PF11003">
    <property type="entry name" value="DUF2842"/>
    <property type="match status" value="1"/>
</dbReference>
<keyword evidence="1" id="KW-0472">Membrane</keyword>
<reference evidence="2 3" key="1">
    <citation type="submission" date="2023-11" db="EMBL/GenBank/DDBJ databases">
        <authorList>
            <person name="Bao R."/>
        </authorList>
    </citation>
    <scope>NUCLEOTIDE SEQUENCE [LARGE SCALE GENOMIC DNA]</scope>
    <source>
        <strain evidence="2 3">PJ23</strain>
    </source>
</reference>
<comment type="caution">
    <text evidence="2">The sequence shown here is derived from an EMBL/GenBank/DDBJ whole genome shotgun (WGS) entry which is preliminary data.</text>
</comment>
<sequence length="70" mass="8054">MMPIRVRKFIGTVLLIILVLGWALFFMALAQGRIQQAGGFWHFMYYVIAGMGWIVPAGIIIKWMQKPEEV</sequence>
<evidence type="ECO:0000313" key="3">
    <source>
        <dbReference type="Proteomes" id="UP001274321"/>
    </source>
</evidence>
<feature type="transmembrane region" description="Helical" evidence="1">
    <location>
        <begin position="40"/>
        <end position="61"/>
    </location>
</feature>
<gene>
    <name evidence="2" type="ORF">SCD90_13520</name>
</gene>